<protein>
    <submittedName>
        <fullName evidence="1">Uncharacterized protein</fullName>
    </submittedName>
</protein>
<evidence type="ECO:0000313" key="1">
    <source>
        <dbReference type="EMBL" id="VEN34566.1"/>
    </source>
</evidence>
<dbReference type="Proteomes" id="UP000410492">
    <property type="component" value="Unassembled WGS sequence"/>
</dbReference>
<dbReference type="AlphaFoldDB" id="A0A653BG65"/>
<gene>
    <name evidence="1" type="ORF">CALMAC_LOCUS712</name>
</gene>
<keyword evidence="2" id="KW-1185">Reference proteome</keyword>
<sequence length="100" mass="11329">MEISGDTSKNQGTISSASQLHLVRQQWIYPVVTSTKGVKHHFRKSGVFTYVLNISGAICGGRAAKGFFVLRRQHYIGEGTRMRRDKVREGVYQNYRILIA</sequence>
<evidence type="ECO:0000313" key="2">
    <source>
        <dbReference type="Proteomes" id="UP000410492"/>
    </source>
</evidence>
<proteinExistence type="predicted"/>
<reference evidence="1 2" key="1">
    <citation type="submission" date="2019-01" db="EMBL/GenBank/DDBJ databases">
        <authorList>
            <person name="Sayadi A."/>
        </authorList>
    </citation>
    <scope>NUCLEOTIDE SEQUENCE [LARGE SCALE GENOMIC DNA]</scope>
</reference>
<name>A0A653BG65_CALMS</name>
<organism evidence="1 2">
    <name type="scientific">Callosobruchus maculatus</name>
    <name type="common">Southern cowpea weevil</name>
    <name type="synonym">Pulse bruchid</name>
    <dbReference type="NCBI Taxonomy" id="64391"/>
    <lineage>
        <taxon>Eukaryota</taxon>
        <taxon>Metazoa</taxon>
        <taxon>Ecdysozoa</taxon>
        <taxon>Arthropoda</taxon>
        <taxon>Hexapoda</taxon>
        <taxon>Insecta</taxon>
        <taxon>Pterygota</taxon>
        <taxon>Neoptera</taxon>
        <taxon>Endopterygota</taxon>
        <taxon>Coleoptera</taxon>
        <taxon>Polyphaga</taxon>
        <taxon>Cucujiformia</taxon>
        <taxon>Chrysomeloidea</taxon>
        <taxon>Chrysomelidae</taxon>
        <taxon>Bruchinae</taxon>
        <taxon>Bruchini</taxon>
        <taxon>Callosobruchus</taxon>
    </lineage>
</organism>
<dbReference type="EMBL" id="CAACVG010000794">
    <property type="protein sequence ID" value="VEN34566.1"/>
    <property type="molecule type" value="Genomic_DNA"/>
</dbReference>
<accession>A0A653BG65</accession>